<evidence type="ECO:0000313" key="9">
    <source>
        <dbReference type="Proteomes" id="UP000005391"/>
    </source>
</evidence>
<reference evidence="8 9" key="1">
    <citation type="submission" date="2010-10" db="EMBL/GenBank/DDBJ databases">
        <authorList>
            <person name="Muzny D."/>
            <person name="Qin X."/>
            <person name="Deng J."/>
            <person name="Jiang H."/>
            <person name="Liu Y."/>
            <person name="Qu J."/>
            <person name="Song X.-Z."/>
            <person name="Zhang L."/>
            <person name="Thornton R."/>
            <person name="Coyle M."/>
            <person name="Francisco L."/>
            <person name="Jackson L."/>
            <person name="Javaid M."/>
            <person name="Korchina V."/>
            <person name="Kovar C."/>
            <person name="Mata R."/>
            <person name="Mathew T."/>
            <person name="Ngo R."/>
            <person name="Nguyen L."/>
            <person name="Nguyen N."/>
            <person name="Okwuonu G."/>
            <person name="Ongeri F."/>
            <person name="Pham C."/>
            <person name="Simmons D."/>
            <person name="Wilczek-Boney K."/>
            <person name="Hale W."/>
            <person name="Jakkamsetti A."/>
            <person name="Pham P."/>
            <person name="Ruth R."/>
            <person name="San Lucas F."/>
            <person name="Warren J."/>
            <person name="Zhang J."/>
            <person name="Zhao Z."/>
            <person name="Zhou C."/>
            <person name="Zhu D."/>
            <person name="Lee S."/>
            <person name="Bess C."/>
            <person name="Blankenburg K."/>
            <person name="Forbes L."/>
            <person name="Fu Q."/>
            <person name="Gubbala S."/>
            <person name="Hirani K."/>
            <person name="Jayaseelan J.C."/>
            <person name="Lara F."/>
            <person name="Munidasa M."/>
            <person name="Palculict T."/>
            <person name="Patil S."/>
            <person name="Pu L.-L."/>
            <person name="Saada N."/>
            <person name="Tang L."/>
            <person name="Weissenberger G."/>
            <person name="Zhu Y."/>
            <person name="Hemphill L."/>
            <person name="Shang Y."/>
            <person name="Youmans B."/>
            <person name="Ayvaz T."/>
            <person name="Ross M."/>
            <person name="Santibanez J."/>
            <person name="Aqrawi P."/>
            <person name="Gross S."/>
            <person name="Joshi V."/>
            <person name="Fowler G."/>
            <person name="Nazareth L."/>
            <person name="Reid J."/>
            <person name="Worley K."/>
            <person name="Petrosino J."/>
            <person name="Highlander S."/>
            <person name="Gibbs R."/>
        </authorList>
    </citation>
    <scope>NUCLEOTIDE SEQUENCE [LARGE SCALE GENOMIC DNA]</scope>
    <source>
        <strain evidence="8 9">F0287</strain>
    </source>
</reference>
<accession>E4MQ10</accession>
<dbReference type="InterPro" id="IPR008571">
    <property type="entry name" value="HerA-like"/>
</dbReference>
<dbReference type="PANTHER" id="PTHR42957">
    <property type="entry name" value="HELICASE MJ1565-RELATED"/>
    <property type="match status" value="1"/>
</dbReference>
<gene>
    <name evidence="8" type="ORF">HMPREF1977_0470</name>
</gene>
<keyword evidence="5" id="KW-0238">DNA-binding</keyword>
<dbReference type="GO" id="GO:0003677">
    <property type="term" value="F:DNA binding"/>
    <property type="evidence" value="ECO:0007669"/>
    <property type="project" value="UniProtKB-KW"/>
</dbReference>
<evidence type="ECO:0000256" key="2">
    <source>
        <dbReference type="ARBA" id="ARBA00022801"/>
    </source>
</evidence>
<evidence type="ECO:0000256" key="3">
    <source>
        <dbReference type="ARBA" id="ARBA00022806"/>
    </source>
</evidence>
<keyword evidence="6" id="KW-0413">Isomerase</keyword>
<sequence length="552" mass="62433">MNPFNHNYFLGYVNEVTPQYIKIHFPSSILLNKFHFEGTSYTGGGVGNFIVIEGDEYGFLAQLTEVKLSDSEKKELTEKAIEHKDSDFHPIGKAELLLSFSVYEPQKIEKTVSKYPSIGAKVYSCSDDQIAKYVKQFGYKGNDDNMYAFLGRLTSNNVECKVALNSLFGRHCAVVGTTGGGKSWTISKLIEEITKETDNKVILIDATGEYKELVKYKNQCVIGEKVYFSFKEMTNSDFCFLFREHSPNTSNALCEAINSLKLIYLNKFDGVKIGKNVTEINRIITENTSNLYGTDFDIQELPNQIKNECVKQGWKGIYEEDTFKLGYCSHLISRVDAFLQNSVIQKAFGININKEGSKDINDIINEFIDTPESKVLRIGFEKLSYDFGIREIIVDFISLKLLEKSRKEKFQESPLVLFIDEAHQFLNKRISADDDSSFYLQNIEFIAKEARKNGLFLCLATQMPRDIPIGTLSQMGTFIVHRLINEQDKKAIENAVSSASRNSLSFLPILGEGEALLVGVDFPMPLLLKIDEPTVKPNSKTPKLGKRSNKEK</sequence>
<keyword evidence="4" id="KW-0067">ATP-binding</keyword>
<name>E4MQ10_CAPOC</name>
<dbReference type="Gene3D" id="3.40.50.300">
    <property type="entry name" value="P-loop containing nucleotide triphosphate hydrolases"/>
    <property type="match status" value="2"/>
</dbReference>
<evidence type="ECO:0000256" key="1">
    <source>
        <dbReference type="ARBA" id="ARBA00022741"/>
    </source>
</evidence>
<proteinExistence type="predicted"/>
<evidence type="ECO:0000259" key="7">
    <source>
        <dbReference type="SMART" id="SM00382"/>
    </source>
</evidence>
<dbReference type="Pfam" id="PF05872">
    <property type="entry name" value="HerA_C"/>
    <property type="match status" value="1"/>
</dbReference>
<evidence type="ECO:0000313" key="8">
    <source>
        <dbReference type="EMBL" id="EFS98253.1"/>
    </source>
</evidence>
<comment type="caution">
    <text evidence="8">The sequence shown here is derived from an EMBL/GenBank/DDBJ whole genome shotgun (WGS) entry which is preliminary data.</text>
</comment>
<dbReference type="PANTHER" id="PTHR42957:SF1">
    <property type="entry name" value="HELICASE MJ1565-RELATED"/>
    <property type="match status" value="1"/>
</dbReference>
<dbReference type="AlphaFoldDB" id="E4MQ10"/>
<evidence type="ECO:0000256" key="4">
    <source>
        <dbReference type="ARBA" id="ARBA00022840"/>
    </source>
</evidence>
<dbReference type="HOGENOM" id="CLU_023842_1_1_10"/>
<feature type="domain" description="AAA+ ATPase" evidence="7">
    <location>
        <begin position="168"/>
        <end position="510"/>
    </location>
</feature>
<dbReference type="Pfam" id="PF01935">
    <property type="entry name" value="DUF87"/>
    <property type="match status" value="1"/>
</dbReference>
<keyword evidence="2" id="KW-0378">Hydrolase</keyword>
<dbReference type="GO" id="GO:0005524">
    <property type="term" value="F:ATP binding"/>
    <property type="evidence" value="ECO:0007669"/>
    <property type="project" value="UniProtKB-KW"/>
</dbReference>
<dbReference type="SUPFAM" id="SSF52540">
    <property type="entry name" value="P-loop containing nucleoside triphosphate hydrolases"/>
    <property type="match status" value="1"/>
</dbReference>
<dbReference type="GO" id="GO:0004386">
    <property type="term" value="F:helicase activity"/>
    <property type="evidence" value="ECO:0007669"/>
    <property type="project" value="UniProtKB-KW"/>
</dbReference>
<organism evidence="8 9">
    <name type="scientific">Capnocytophaga ochracea F0287</name>
    <dbReference type="NCBI Taxonomy" id="873517"/>
    <lineage>
        <taxon>Bacteria</taxon>
        <taxon>Pseudomonadati</taxon>
        <taxon>Bacteroidota</taxon>
        <taxon>Flavobacteriia</taxon>
        <taxon>Flavobacteriales</taxon>
        <taxon>Flavobacteriaceae</taxon>
        <taxon>Capnocytophaga</taxon>
    </lineage>
</organism>
<evidence type="ECO:0000256" key="5">
    <source>
        <dbReference type="ARBA" id="ARBA00023125"/>
    </source>
</evidence>
<dbReference type="GO" id="GO:0016787">
    <property type="term" value="F:hydrolase activity"/>
    <property type="evidence" value="ECO:0007669"/>
    <property type="project" value="UniProtKB-KW"/>
</dbReference>
<evidence type="ECO:0000256" key="6">
    <source>
        <dbReference type="ARBA" id="ARBA00023235"/>
    </source>
</evidence>
<dbReference type="InterPro" id="IPR033186">
    <property type="entry name" value="HerA_C"/>
</dbReference>
<dbReference type="RefSeq" id="WP_002671798.1">
    <property type="nucleotide sequence ID" value="NZ_GL573160.1"/>
</dbReference>
<protein>
    <recommendedName>
        <fullName evidence="7">AAA+ ATPase domain-containing protein</fullName>
    </recommendedName>
</protein>
<dbReference type="eggNOG" id="COG0433">
    <property type="taxonomic scope" value="Bacteria"/>
</dbReference>
<keyword evidence="3" id="KW-0347">Helicase</keyword>
<dbReference type="InterPro" id="IPR027417">
    <property type="entry name" value="P-loop_NTPase"/>
</dbReference>
<dbReference type="SMART" id="SM00382">
    <property type="entry name" value="AAA"/>
    <property type="match status" value="1"/>
</dbReference>
<dbReference type="EMBL" id="AEOH01000011">
    <property type="protein sequence ID" value="EFS98253.1"/>
    <property type="molecule type" value="Genomic_DNA"/>
</dbReference>
<keyword evidence="1" id="KW-0547">Nucleotide-binding</keyword>
<dbReference type="InterPro" id="IPR003593">
    <property type="entry name" value="AAA+_ATPase"/>
</dbReference>
<dbReference type="InterPro" id="IPR002789">
    <property type="entry name" value="HerA_central"/>
</dbReference>
<dbReference type="Proteomes" id="UP000005391">
    <property type="component" value="Unassembled WGS sequence"/>
</dbReference>